<dbReference type="EMBL" id="LTEB01000014">
    <property type="protein sequence ID" value="KXU18827.1"/>
    <property type="molecule type" value="Genomic_DNA"/>
</dbReference>
<evidence type="ECO:0000313" key="2">
    <source>
        <dbReference type="Proteomes" id="UP000070339"/>
    </source>
</evidence>
<name>A0ABR5VBG7_9CORY</name>
<gene>
    <name evidence="1" type="ORF">WM41_0360</name>
</gene>
<accession>A0ABR5VBG7</accession>
<proteinExistence type="predicted"/>
<evidence type="ECO:0000313" key="1">
    <source>
        <dbReference type="EMBL" id="KXU18827.1"/>
    </source>
</evidence>
<protein>
    <submittedName>
        <fullName evidence="1">Uncharacterized protein</fullName>
    </submittedName>
</protein>
<reference evidence="1 2" key="1">
    <citation type="journal article" date="2016" name="Int. J. Syst. Evol. Microbiol.">
        <title>Resolving the Complexity of Human Skin Metagenomes Using Single-Molecule Sequencing.</title>
        <authorList>
            <consortium name="NISC Comparative Sequencing Program"/>
            <person name="Tsai Y.C."/>
            <person name="Conlan S."/>
            <person name="Deming C."/>
            <person name="Segre J.A."/>
            <person name="Kong H.H."/>
            <person name="Korlach J."/>
            <person name="Oh J."/>
        </authorList>
    </citation>
    <scope>NUCLEOTIDE SEQUENCE [LARGE SCALE GENOMIC DNA]</scope>
    <source>
        <strain evidence="1 2">1B08</strain>
    </source>
</reference>
<comment type="caution">
    <text evidence="1">The sequence shown here is derived from an EMBL/GenBank/DDBJ whole genome shotgun (WGS) entry which is preliminary data.</text>
</comment>
<organism evidence="1 2">
    <name type="scientific">Corynebacterium simulans</name>
    <dbReference type="NCBI Taxonomy" id="146827"/>
    <lineage>
        <taxon>Bacteria</taxon>
        <taxon>Bacillati</taxon>
        <taxon>Actinomycetota</taxon>
        <taxon>Actinomycetes</taxon>
        <taxon>Mycobacteriales</taxon>
        <taxon>Corynebacteriaceae</taxon>
        <taxon>Corynebacterium</taxon>
    </lineage>
</organism>
<sequence>MERWYSEKLAAFPALMTCPGAHIGKAMATAFMWENLQ</sequence>
<dbReference type="Proteomes" id="UP000070339">
    <property type="component" value="Unassembled WGS sequence"/>
</dbReference>
<keyword evidence="2" id="KW-1185">Reference proteome</keyword>